<keyword evidence="7" id="KW-0238">DNA-binding</keyword>
<dbReference type="SMART" id="SM00355">
    <property type="entry name" value="ZnF_C2H2"/>
    <property type="match status" value="17"/>
</dbReference>
<evidence type="ECO:0000256" key="3">
    <source>
        <dbReference type="ARBA" id="ARBA00022737"/>
    </source>
</evidence>
<sequence>MAASEEEDDDTHFCIKCHKTMRGLDTYVAHRKAKCRPDREKKAHDFFSSLNLQSSSKSLWSASAASDVVEDQVEERREIPPPGHTGGKWKPEPTEIPEHQVSTQVPPPDHTRGKWGPAERPWGQLQKGYWCGPCNRRLSSRVVYERHIRSELHFKRTNQWPGQDLGRRKRVRTRAILSTSLKAINRRYRKDKQPKELIRKKGGTMMCEVCKCKVWPHLIGKHLVSHYHYRHRKAGSEALVFQNMDSVVRQAPFQCGLCKFYTNTFADFLEHWASDMHRQADLKLEGRYWCCICKCSSDSSVAMGFHLESEGHKEMVSVINRSVPIVIQKRILLQCEVCSRSFRYNMELRAHARAWGHEQTKSSGSDSYQEVTVCDDCEFRGHSLLSYQRHLRMKHGKEIHFCRRCNARFDSLEEARRHRKEAEHRDAGPKVDRQCPHCFLIVRGLLALKEHLQTEHPDRRHRCLRCGADFVLKQELTQHVKNGRCSPSISDRAHKCTQCHFSTDSEAELLLHNILHREPDEQQRYLCFYCDKYFKKDTLRNHVKVHTTERNFTCQICELSFSRRDALAKHTSRIHEMSRCVSCRLCAAQFATSKHLNRHMTIHHERTKNFACSECSSRFYNKASLEKHTQRHQGKKYPCDQEGCIFKGRSEAELRTHRATHGNERNYHCRHCQYSAKTRAQLFKHIRSQHTEDGMTLSCPHCDFTTKNRTHLQRHINLHTGQKPFRCPHCSFSCSLLENLRKHVISSKLHPGKFLYECPHCGDLRTNLSKELKAHLVSAHGRSAPEASAYIAGLHRPGAEDSHPQALVPVPPNRRKKSFAATGRDQEEEQLPTLASVALGSTEEDVIFIEVDGGLESVLYQQPDHLEAYPPGRV</sequence>
<dbReference type="GO" id="GO:0008270">
    <property type="term" value="F:zinc ion binding"/>
    <property type="evidence" value="ECO:0007669"/>
    <property type="project" value="UniProtKB-KW"/>
</dbReference>
<evidence type="ECO:0000313" key="14">
    <source>
        <dbReference type="Proteomes" id="UP001152798"/>
    </source>
</evidence>
<protein>
    <recommendedName>
        <fullName evidence="12">C2H2-type domain-containing protein</fullName>
    </recommendedName>
</protein>
<keyword evidence="9" id="KW-0539">Nucleus</keyword>
<dbReference type="SMART" id="SM00451">
    <property type="entry name" value="ZnF_U1"/>
    <property type="match status" value="4"/>
</dbReference>
<keyword evidence="4 10" id="KW-0863">Zinc-finger</keyword>
<evidence type="ECO:0000256" key="5">
    <source>
        <dbReference type="ARBA" id="ARBA00022833"/>
    </source>
</evidence>
<dbReference type="PANTHER" id="PTHR24384:SF189">
    <property type="entry name" value="C2H2-TYPE DOMAIN-CONTAINING PROTEIN-RELATED"/>
    <property type="match status" value="1"/>
</dbReference>
<evidence type="ECO:0000256" key="9">
    <source>
        <dbReference type="ARBA" id="ARBA00023242"/>
    </source>
</evidence>
<dbReference type="PANTHER" id="PTHR24384">
    <property type="entry name" value="FINGER PUTATIVE TRANSCRIPTION FACTOR FAMILY-RELATED"/>
    <property type="match status" value="1"/>
</dbReference>
<feature type="domain" description="C2H2-type" evidence="12">
    <location>
        <begin position="552"/>
        <end position="580"/>
    </location>
</feature>
<feature type="region of interest" description="Disordered" evidence="11">
    <location>
        <begin position="797"/>
        <end position="830"/>
    </location>
</feature>
<keyword evidence="5" id="KW-0862">Zinc</keyword>
<dbReference type="InterPro" id="IPR003604">
    <property type="entry name" value="Matrin/U1-like-C_Znf_C2H2"/>
</dbReference>
<evidence type="ECO:0000256" key="2">
    <source>
        <dbReference type="ARBA" id="ARBA00022723"/>
    </source>
</evidence>
<dbReference type="EMBL" id="OV725082">
    <property type="protein sequence ID" value="CAH1404922.1"/>
    <property type="molecule type" value="Genomic_DNA"/>
</dbReference>
<dbReference type="Pfam" id="PF00096">
    <property type="entry name" value="zf-C2H2"/>
    <property type="match status" value="2"/>
</dbReference>
<accession>A0A9P0MWE0</accession>
<reference evidence="13" key="1">
    <citation type="submission" date="2022-01" db="EMBL/GenBank/DDBJ databases">
        <authorList>
            <person name="King R."/>
        </authorList>
    </citation>
    <scope>NUCLEOTIDE SEQUENCE</scope>
</reference>
<feature type="domain" description="C2H2-type" evidence="12">
    <location>
        <begin position="697"/>
        <end position="724"/>
    </location>
</feature>
<feature type="domain" description="C2H2-type" evidence="12">
    <location>
        <begin position="581"/>
        <end position="608"/>
    </location>
</feature>
<evidence type="ECO:0000259" key="12">
    <source>
        <dbReference type="PROSITE" id="PS50157"/>
    </source>
</evidence>
<feature type="domain" description="C2H2-type" evidence="12">
    <location>
        <begin position="333"/>
        <end position="362"/>
    </location>
</feature>
<dbReference type="PROSITE" id="PS00028">
    <property type="entry name" value="ZINC_FINGER_C2H2_1"/>
    <property type="match status" value="6"/>
</dbReference>
<dbReference type="Gene3D" id="3.30.160.60">
    <property type="entry name" value="Classic Zinc Finger"/>
    <property type="match status" value="6"/>
</dbReference>
<keyword evidence="3" id="KW-0677">Repeat</keyword>
<proteinExistence type="predicted"/>
<dbReference type="GO" id="GO:0000978">
    <property type="term" value="F:RNA polymerase II cis-regulatory region sequence-specific DNA binding"/>
    <property type="evidence" value="ECO:0007669"/>
    <property type="project" value="TreeGrafter"/>
</dbReference>
<evidence type="ECO:0000313" key="13">
    <source>
        <dbReference type="EMBL" id="CAH1404922.1"/>
    </source>
</evidence>
<evidence type="ECO:0000256" key="11">
    <source>
        <dbReference type="SAM" id="MobiDB-lite"/>
    </source>
</evidence>
<dbReference type="GO" id="GO:0005634">
    <property type="term" value="C:nucleus"/>
    <property type="evidence" value="ECO:0007669"/>
    <property type="project" value="UniProtKB-SubCell"/>
</dbReference>
<dbReference type="InterPro" id="IPR050752">
    <property type="entry name" value="C2H2-ZF_domain"/>
</dbReference>
<evidence type="ECO:0000256" key="4">
    <source>
        <dbReference type="ARBA" id="ARBA00022771"/>
    </source>
</evidence>
<feature type="domain" description="C2H2-type" evidence="12">
    <location>
        <begin position="667"/>
        <end position="695"/>
    </location>
</feature>
<dbReference type="InterPro" id="IPR036236">
    <property type="entry name" value="Znf_C2H2_sf"/>
</dbReference>
<evidence type="ECO:0000256" key="10">
    <source>
        <dbReference type="PROSITE-ProRule" id="PRU00042"/>
    </source>
</evidence>
<feature type="compositionally biased region" description="Basic and acidic residues" evidence="11">
    <location>
        <begin position="89"/>
        <end position="98"/>
    </location>
</feature>
<comment type="subcellular location">
    <subcellularLocation>
        <location evidence="1">Nucleus</location>
    </subcellularLocation>
</comment>
<feature type="region of interest" description="Disordered" evidence="11">
    <location>
        <begin position="70"/>
        <end position="118"/>
    </location>
</feature>
<dbReference type="SUPFAM" id="SSF57667">
    <property type="entry name" value="beta-beta-alpha zinc fingers"/>
    <property type="match status" value="7"/>
</dbReference>
<feature type="domain" description="C2H2-type" evidence="12">
    <location>
        <begin position="400"/>
        <end position="429"/>
    </location>
</feature>
<keyword evidence="6" id="KW-0805">Transcription regulation</keyword>
<keyword evidence="14" id="KW-1185">Reference proteome</keyword>
<keyword evidence="8" id="KW-0804">Transcription</keyword>
<dbReference type="OrthoDB" id="7788172at2759"/>
<feature type="domain" description="C2H2-type" evidence="12">
    <location>
        <begin position="610"/>
        <end position="637"/>
    </location>
</feature>
<evidence type="ECO:0000256" key="1">
    <source>
        <dbReference type="ARBA" id="ARBA00004123"/>
    </source>
</evidence>
<gene>
    <name evidence="13" type="ORF">NEZAVI_LOCUS13237</name>
</gene>
<keyword evidence="2" id="KW-0479">Metal-binding</keyword>
<name>A0A9P0MWE0_NEZVI</name>
<organism evidence="13 14">
    <name type="scientific">Nezara viridula</name>
    <name type="common">Southern green stink bug</name>
    <name type="synonym">Cimex viridulus</name>
    <dbReference type="NCBI Taxonomy" id="85310"/>
    <lineage>
        <taxon>Eukaryota</taxon>
        <taxon>Metazoa</taxon>
        <taxon>Ecdysozoa</taxon>
        <taxon>Arthropoda</taxon>
        <taxon>Hexapoda</taxon>
        <taxon>Insecta</taxon>
        <taxon>Pterygota</taxon>
        <taxon>Neoptera</taxon>
        <taxon>Paraneoptera</taxon>
        <taxon>Hemiptera</taxon>
        <taxon>Heteroptera</taxon>
        <taxon>Panheteroptera</taxon>
        <taxon>Pentatomomorpha</taxon>
        <taxon>Pentatomoidea</taxon>
        <taxon>Pentatomidae</taxon>
        <taxon>Pentatominae</taxon>
        <taxon>Nezara</taxon>
    </lineage>
</organism>
<dbReference type="InterPro" id="IPR013087">
    <property type="entry name" value="Znf_C2H2_type"/>
</dbReference>
<dbReference type="GO" id="GO:0000981">
    <property type="term" value="F:DNA-binding transcription factor activity, RNA polymerase II-specific"/>
    <property type="evidence" value="ECO:0007669"/>
    <property type="project" value="TreeGrafter"/>
</dbReference>
<evidence type="ECO:0000256" key="8">
    <source>
        <dbReference type="ARBA" id="ARBA00023163"/>
    </source>
</evidence>
<evidence type="ECO:0000256" key="7">
    <source>
        <dbReference type="ARBA" id="ARBA00023125"/>
    </source>
</evidence>
<dbReference type="AlphaFoldDB" id="A0A9P0MWE0"/>
<dbReference type="Proteomes" id="UP001152798">
    <property type="component" value="Chromosome 6"/>
</dbReference>
<evidence type="ECO:0000256" key="6">
    <source>
        <dbReference type="ARBA" id="ARBA00023015"/>
    </source>
</evidence>
<dbReference type="PROSITE" id="PS50157">
    <property type="entry name" value="ZINC_FINGER_C2H2_2"/>
    <property type="match status" value="7"/>
</dbReference>